<feature type="transmembrane region" description="Helical" evidence="2">
    <location>
        <begin position="46"/>
        <end position="66"/>
    </location>
</feature>
<reference evidence="3 4" key="1">
    <citation type="submission" date="2024-06" db="EMBL/GenBank/DDBJ databases">
        <authorList>
            <person name="Kaempfer P."/>
            <person name="Viver T."/>
        </authorList>
    </citation>
    <scope>NUCLEOTIDE SEQUENCE [LARGE SCALE GENOMIC DNA]</scope>
    <source>
        <strain evidence="3 4">ST-119</strain>
    </source>
</reference>
<protein>
    <recommendedName>
        <fullName evidence="5">Anti-sigma factor</fullName>
    </recommendedName>
</protein>
<feature type="coiled-coil region" evidence="1">
    <location>
        <begin position="113"/>
        <end position="178"/>
    </location>
</feature>
<keyword evidence="2" id="KW-0812">Transmembrane</keyword>
<name>A0ABW8YT78_9FLAO</name>
<evidence type="ECO:0000256" key="2">
    <source>
        <dbReference type="SAM" id="Phobius"/>
    </source>
</evidence>
<keyword evidence="1" id="KW-0175">Coiled coil</keyword>
<evidence type="ECO:0000313" key="4">
    <source>
        <dbReference type="Proteomes" id="UP001629156"/>
    </source>
</evidence>
<dbReference type="Proteomes" id="UP001629156">
    <property type="component" value="Unassembled WGS sequence"/>
</dbReference>
<proteinExistence type="predicted"/>
<gene>
    <name evidence="3" type="ORF">ABS766_03640</name>
</gene>
<dbReference type="RefSeq" id="WP_408083759.1">
    <property type="nucleotide sequence ID" value="NZ_JBELPZ010000002.1"/>
</dbReference>
<keyword evidence="2" id="KW-0472">Membrane</keyword>
<evidence type="ECO:0000313" key="3">
    <source>
        <dbReference type="EMBL" id="MFL9843506.1"/>
    </source>
</evidence>
<keyword evidence="4" id="KW-1185">Reference proteome</keyword>
<sequence>MKNGENKMDEMLNNRWDVHEPPMGHHKRFMQRLDELDGKKKKKKRFLLAIPAAAVAVIVATIIFMFNPQPVSKHNVATLSPKAQQTQDYFTTVINTELKKVQQESTPETKILVEDALKRLNVLEKDYNRLLQELSTKGESKQLIHALITNLQTRISFLEEVSEKIENIKKIKEQYHENNNA</sequence>
<evidence type="ECO:0000256" key="1">
    <source>
        <dbReference type="SAM" id="Coils"/>
    </source>
</evidence>
<organism evidence="3 4">
    <name type="scientific">Flavobacterium rhizosphaerae</name>
    <dbReference type="NCBI Taxonomy" id="3163298"/>
    <lineage>
        <taxon>Bacteria</taxon>
        <taxon>Pseudomonadati</taxon>
        <taxon>Bacteroidota</taxon>
        <taxon>Flavobacteriia</taxon>
        <taxon>Flavobacteriales</taxon>
        <taxon>Flavobacteriaceae</taxon>
        <taxon>Flavobacterium</taxon>
    </lineage>
</organism>
<dbReference type="EMBL" id="JBELPZ010000002">
    <property type="protein sequence ID" value="MFL9843506.1"/>
    <property type="molecule type" value="Genomic_DNA"/>
</dbReference>
<keyword evidence="2" id="KW-1133">Transmembrane helix</keyword>
<accession>A0ABW8YT78</accession>
<comment type="caution">
    <text evidence="3">The sequence shown here is derived from an EMBL/GenBank/DDBJ whole genome shotgun (WGS) entry which is preliminary data.</text>
</comment>
<evidence type="ECO:0008006" key="5">
    <source>
        <dbReference type="Google" id="ProtNLM"/>
    </source>
</evidence>